<gene>
    <name evidence="2" type="ORF">DCAR_0205759</name>
</gene>
<accession>A0AAF0WBQ3</accession>
<dbReference type="GO" id="GO:0008270">
    <property type="term" value="F:zinc ion binding"/>
    <property type="evidence" value="ECO:0007669"/>
    <property type="project" value="InterPro"/>
</dbReference>
<reference evidence="2" key="2">
    <citation type="submission" date="2022-03" db="EMBL/GenBank/DDBJ databases">
        <title>Draft title - Genomic analysis of global carrot germplasm unveils the trajectory of domestication and the origin of high carotenoid orange carrot.</title>
        <authorList>
            <person name="Iorizzo M."/>
            <person name="Ellison S."/>
            <person name="Senalik D."/>
            <person name="Macko-Podgorni A."/>
            <person name="Grzebelus D."/>
            <person name="Bostan H."/>
            <person name="Rolling W."/>
            <person name="Curaba J."/>
            <person name="Simon P."/>
        </authorList>
    </citation>
    <scope>NUCLEOTIDE SEQUENCE</scope>
    <source>
        <tissue evidence="2">Leaf</tissue>
    </source>
</reference>
<dbReference type="SUPFAM" id="SSF57756">
    <property type="entry name" value="Retrovirus zinc finger-like domains"/>
    <property type="match status" value="1"/>
</dbReference>
<organism evidence="2 3">
    <name type="scientific">Daucus carota subsp. sativus</name>
    <name type="common">Carrot</name>
    <dbReference type="NCBI Taxonomy" id="79200"/>
    <lineage>
        <taxon>Eukaryota</taxon>
        <taxon>Viridiplantae</taxon>
        <taxon>Streptophyta</taxon>
        <taxon>Embryophyta</taxon>
        <taxon>Tracheophyta</taxon>
        <taxon>Spermatophyta</taxon>
        <taxon>Magnoliopsida</taxon>
        <taxon>eudicotyledons</taxon>
        <taxon>Gunneridae</taxon>
        <taxon>Pentapetalae</taxon>
        <taxon>asterids</taxon>
        <taxon>campanulids</taxon>
        <taxon>Apiales</taxon>
        <taxon>Apiaceae</taxon>
        <taxon>Apioideae</taxon>
        <taxon>Scandiceae</taxon>
        <taxon>Daucinae</taxon>
        <taxon>Daucus</taxon>
        <taxon>Daucus sect. Daucus</taxon>
    </lineage>
</organism>
<name>A0AAF0WBQ3_DAUCS</name>
<dbReference type="AlphaFoldDB" id="A0AAF0WBQ3"/>
<evidence type="ECO:0000313" key="2">
    <source>
        <dbReference type="EMBL" id="WOG86547.1"/>
    </source>
</evidence>
<dbReference type="Pfam" id="PF22936">
    <property type="entry name" value="Pol_BBD"/>
    <property type="match status" value="1"/>
</dbReference>
<dbReference type="Proteomes" id="UP000077755">
    <property type="component" value="Chromosome 2"/>
</dbReference>
<keyword evidence="3" id="KW-1185">Reference proteome</keyword>
<dbReference type="PANTHER" id="PTHR47481:SF21">
    <property type="entry name" value="BASIC-LEUCINE ZIPPER TRANSCRIPTION FACTOR Q-RELATED"/>
    <property type="match status" value="1"/>
</dbReference>
<evidence type="ECO:0000313" key="3">
    <source>
        <dbReference type="Proteomes" id="UP000077755"/>
    </source>
</evidence>
<dbReference type="PANTHER" id="PTHR47481">
    <property type="match status" value="1"/>
</dbReference>
<dbReference type="EMBL" id="CP093344">
    <property type="protein sequence ID" value="WOG86547.1"/>
    <property type="molecule type" value="Genomic_DNA"/>
</dbReference>
<dbReference type="GO" id="GO:0003676">
    <property type="term" value="F:nucleic acid binding"/>
    <property type="evidence" value="ECO:0007669"/>
    <property type="project" value="InterPro"/>
</dbReference>
<dbReference type="Pfam" id="PF14223">
    <property type="entry name" value="Retrotran_gag_2"/>
    <property type="match status" value="1"/>
</dbReference>
<reference evidence="2" key="1">
    <citation type="journal article" date="2016" name="Nat. Genet.">
        <title>A high-quality carrot genome assembly provides new insights into carotenoid accumulation and asterid genome evolution.</title>
        <authorList>
            <person name="Iorizzo M."/>
            <person name="Ellison S."/>
            <person name="Senalik D."/>
            <person name="Zeng P."/>
            <person name="Satapoomin P."/>
            <person name="Huang J."/>
            <person name="Bowman M."/>
            <person name="Iovene M."/>
            <person name="Sanseverino W."/>
            <person name="Cavagnaro P."/>
            <person name="Yildiz M."/>
            <person name="Macko-Podgorni A."/>
            <person name="Moranska E."/>
            <person name="Grzebelus E."/>
            <person name="Grzebelus D."/>
            <person name="Ashrafi H."/>
            <person name="Zheng Z."/>
            <person name="Cheng S."/>
            <person name="Spooner D."/>
            <person name="Van Deynze A."/>
            <person name="Simon P."/>
        </authorList>
    </citation>
    <scope>NUCLEOTIDE SEQUENCE</scope>
    <source>
        <tissue evidence="2">Leaf</tissue>
    </source>
</reference>
<dbReference type="InterPro" id="IPR036875">
    <property type="entry name" value="Znf_CCHC_sf"/>
</dbReference>
<dbReference type="InterPro" id="IPR054722">
    <property type="entry name" value="PolX-like_BBD"/>
</dbReference>
<protein>
    <recommendedName>
        <fullName evidence="1">Retrovirus-related Pol polyprotein from transposon TNT 1-94-like beta-barrel domain-containing protein</fullName>
    </recommendedName>
</protein>
<feature type="domain" description="Retrovirus-related Pol polyprotein from transposon TNT 1-94-like beta-barrel" evidence="1">
    <location>
        <begin position="274"/>
        <end position="342"/>
    </location>
</feature>
<proteinExistence type="predicted"/>
<sequence>MGTLIQFNLSAQLPVKLIGSLNFTTWKAQFELLLFDHDLVGHLDGSLPPPPTHIKENEKEIPNQAHHLWLRQDKLIQTVILASVEPTLTSMVATAASSQYLQEIRTITNKLAIAGSPLSSAELVVKVLSGLGSEFNTLTYFVRTRDSPISWEKLCGLLLDEELTIKHKESQKPVSLITCSCGTTHLRRYQQSSYHQGNSWRNNQTHNMNTNWRPQSSSPLMMSHGDGYKTNNRPRCQLCDKPGHIAKVCRSQSHNHMEEEAHFASRGQQSGAPWIVDFGASHHIASNTNNFSEVQAYIGPKEIVMGYGNMVPISQTGTVQINGAKAEFLLSDTLCAPNNKHNFDV</sequence>
<evidence type="ECO:0000259" key="1">
    <source>
        <dbReference type="Pfam" id="PF22936"/>
    </source>
</evidence>